<keyword evidence="2" id="KW-1185">Reference proteome</keyword>
<feature type="compositionally biased region" description="Polar residues" evidence="1">
    <location>
        <begin position="19"/>
        <end position="44"/>
    </location>
</feature>
<dbReference type="InParanoid" id="A0A6J2XLE7"/>
<protein>
    <submittedName>
        <fullName evidence="3">Uncharacterized protein LOC115879005 isoform X1</fullName>
    </submittedName>
</protein>
<dbReference type="FunCoup" id="A0A6J2XLE7">
    <property type="interactions" value="112"/>
</dbReference>
<feature type="region of interest" description="Disordered" evidence="1">
    <location>
        <begin position="1"/>
        <end position="110"/>
    </location>
</feature>
<reference evidence="3" key="1">
    <citation type="submission" date="2025-08" db="UniProtKB">
        <authorList>
            <consortium name="RefSeq"/>
        </authorList>
    </citation>
    <scope>IDENTIFICATION</scope>
    <source>
        <tissue evidence="3">Gonads</tissue>
    </source>
</reference>
<dbReference type="KEGG" id="soy:115879005"/>
<dbReference type="RefSeq" id="XP_030751489.1">
    <property type="nucleotide sequence ID" value="XM_030895629.1"/>
</dbReference>
<gene>
    <name evidence="3" type="primary">LOC115879005</name>
</gene>
<evidence type="ECO:0000313" key="2">
    <source>
        <dbReference type="Proteomes" id="UP000504635"/>
    </source>
</evidence>
<dbReference type="Proteomes" id="UP000504635">
    <property type="component" value="Unplaced"/>
</dbReference>
<dbReference type="GeneID" id="115879005"/>
<sequence length="343" mass="36683">MLSYMLPVEDKPPPVPKNLQLSLAHQSHNGNHNHTPTVGNSASAHQPLANGKSGTTPISKETSVSSFVSDTTATASHSSITPTSTSTDKGKPKMAINGGKHQTLKRVSFGSSKGSMVETLIFESPLQEEPEPSPIPENGDGSTNGCDKEDEREKVRVTFFQQSKPLEVDLPDDPPFCDHEFVMSSPVLKNDVNHVVYNRTESTESGWDNPFRPGGDLSREADEIVELIKGGKPITPTPDSHAPPLPSGDGTGVLNHTALDGVDSASPKKVNNEMMMTKNFIIKTAATQNAASPNQSKTNGTTDKNPGPGQVEVQRSTLKESDAAQVEHVTIKKKGKCKCCVIS</sequence>
<organism evidence="2 3">
    <name type="scientific">Sitophilus oryzae</name>
    <name type="common">Rice weevil</name>
    <name type="synonym">Curculio oryzae</name>
    <dbReference type="NCBI Taxonomy" id="7048"/>
    <lineage>
        <taxon>Eukaryota</taxon>
        <taxon>Metazoa</taxon>
        <taxon>Ecdysozoa</taxon>
        <taxon>Arthropoda</taxon>
        <taxon>Hexapoda</taxon>
        <taxon>Insecta</taxon>
        <taxon>Pterygota</taxon>
        <taxon>Neoptera</taxon>
        <taxon>Endopterygota</taxon>
        <taxon>Coleoptera</taxon>
        <taxon>Polyphaga</taxon>
        <taxon>Cucujiformia</taxon>
        <taxon>Curculionidae</taxon>
        <taxon>Dryophthorinae</taxon>
        <taxon>Sitophilus</taxon>
    </lineage>
</organism>
<evidence type="ECO:0000256" key="1">
    <source>
        <dbReference type="SAM" id="MobiDB-lite"/>
    </source>
</evidence>
<feature type="compositionally biased region" description="Polar residues" evidence="1">
    <location>
        <begin position="52"/>
        <end position="68"/>
    </location>
</feature>
<dbReference type="AlphaFoldDB" id="A0A6J2XLE7"/>
<proteinExistence type="predicted"/>
<evidence type="ECO:0000313" key="3">
    <source>
        <dbReference type="RefSeq" id="XP_030751489.1"/>
    </source>
</evidence>
<feature type="region of interest" description="Disordered" evidence="1">
    <location>
        <begin position="125"/>
        <end position="148"/>
    </location>
</feature>
<feature type="compositionally biased region" description="Low complexity" evidence="1">
    <location>
        <begin position="69"/>
        <end position="87"/>
    </location>
</feature>
<dbReference type="OrthoDB" id="6618101at2759"/>
<accession>A0A6J2XLE7</accession>
<feature type="compositionally biased region" description="Polar residues" evidence="1">
    <location>
        <begin position="287"/>
        <end position="304"/>
    </location>
</feature>
<feature type="region of interest" description="Disordered" evidence="1">
    <location>
        <begin position="287"/>
        <end position="321"/>
    </location>
</feature>
<name>A0A6J2XLE7_SITOR</name>